<dbReference type="PROSITE" id="PS51747">
    <property type="entry name" value="CYT_DCMP_DEAMINASES_2"/>
    <property type="match status" value="1"/>
</dbReference>
<evidence type="ECO:0000313" key="5">
    <source>
        <dbReference type="Proteomes" id="UP000627781"/>
    </source>
</evidence>
<dbReference type="PANTHER" id="PTHR11079">
    <property type="entry name" value="CYTOSINE DEAMINASE FAMILY MEMBER"/>
    <property type="match status" value="1"/>
</dbReference>
<dbReference type="SUPFAM" id="SSF53927">
    <property type="entry name" value="Cytidine deaminase-like"/>
    <property type="match status" value="1"/>
</dbReference>
<dbReference type="EMBL" id="JACSRA010000004">
    <property type="protein sequence ID" value="MBD7910531.1"/>
    <property type="molecule type" value="Genomic_DNA"/>
</dbReference>
<dbReference type="Pfam" id="PF00383">
    <property type="entry name" value="dCMP_cyt_deam_1"/>
    <property type="match status" value="1"/>
</dbReference>
<evidence type="ECO:0000313" key="4">
    <source>
        <dbReference type="EMBL" id="MBD7910531.1"/>
    </source>
</evidence>
<dbReference type="RefSeq" id="WP_185966704.1">
    <property type="nucleotide sequence ID" value="NZ_JACSRA010000004.1"/>
</dbReference>
<dbReference type="InterPro" id="IPR016193">
    <property type="entry name" value="Cytidine_deaminase-like"/>
</dbReference>
<comment type="caution">
    <text evidence="4">The sequence shown here is derived from an EMBL/GenBank/DDBJ whole genome shotgun (WGS) entry which is preliminary data.</text>
</comment>
<dbReference type="Gene3D" id="3.40.140.10">
    <property type="entry name" value="Cytidine Deaminase, domain 2"/>
    <property type="match status" value="1"/>
</dbReference>
<dbReference type="PANTHER" id="PTHR11079:SF161">
    <property type="entry name" value="CMP_DCMP-TYPE DEAMINASE DOMAIN-CONTAINING PROTEIN"/>
    <property type="match status" value="1"/>
</dbReference>
<dbReference type="CDD" id="cd01285">
    <property type="entry name" value="nucleoside_deaminase"/>
    <property type="match status" value="1"/>
</dbReference>
<proteinExistence type="predicted"/>
<feature type="domain" description="CMP/dCMP-type deaminase" evidence="3">
    <location>
        <begin position="1"/>
        <end position="124"/>
    </location>
</feature>
<dbReference type="PROSITE" id="PS00903">
    <property type="entry name" value="CYT_DCMP_DEAMINASES_1"/>
    <property type="match status" value="1"/>
</dbReference>
<dbReference type="InterPro" id="IPR002125">
    <property type="entry name" value="CMP_dCMP_dom"/>
</dbReference>
<reference evidence="4 5" key="1">
    <citation type="submission" date="2020-08" db="EMBL/GenBank/DDBJ databases">
        <title>A Genomic Blueprint of the Chicken Gut Microbiome.</title>
        <authorList>
            <person name="Gilroy R."/>
            <person name="Ravi A."/>
            <person name="Getino M."/>
            <person name="Pursley I."/>
            <person name="Horton D.L."/>
            <person name="Alikhan N.-F."/>
            <person name="Baker D."/>
            <person name="Gharbi K."/>
            <person name="Hall N."/>
            <person name="Watson M."/>
            <person name="Adriaenssens E.M."/>
            <person name="Foster-Nyarko E."/>
            <person name="Jarju S."/>
            <person name="Secka A."/>
            <person name="Antonio M."/>
            <person name="Oren A."/>
            <person name="Chaudhuri R."/>
            <person name="La Ragione R.M."/>
            <person name="Hildebrand F."/>
            <person name="Pallen M.J."/>
        </authorList>
    </citation>
    <scope>NUCLEOTIDE SEQUENCE [LARGE SCALE GENOMIC DNA]</scope>
    <source>
        <strain evidence="4 5">Sa3CVN1</strain>
    </source>
</reference>
<evidence type="ECO:0000256" key="1">
    <source>
        <dbReference type="ARBA" id="ARBA00022723"/>
    </source>
</evidence>
<organism evidence="4 5">
    <name type="scientific">Clostridium cibarium</name>
    <dbReference type="NCBI Taxonomy" id="2762247"/>
    <lineage>
        <taxon>Bacteria</taxon>
        <taxon>Bacillati</taxon>
        <taxon>Bacillota</taxon>
        <taxon>Clostridia</taxon>
        <taxon>Eubacteriales</taxon>
        <taxon>Clostridiaceae</taxon>
        <taxon>Clostridium</taxon>
    </lineage>
</organism>
<evidence type="ECO:0000259" key="3">
    <source>
        <dbReference type="PROSITE" id="PS51747"/>
    </source>
</evidence>
<name>A0ABR8PQT2_9CLOT</name>
<evidence type="ECO:0000256" key="2">
    <source>
        <dbReference type="ARBA" id="ARBA00022833"/>
    </source>
</evidence>
<dbReference type="Proteomes" id="UP000627781">
    <property type="component" value="Unassembled WGS sequence"/>
</dbReference>
<gene>
    <name evidence="4" type="ORF">H9661_04075</name>
</gene>
<keyword evidence="1" id="KW-0479">Metal-binding</keyword>
<dbReference type="InterPro" id="IPR016192">
    <property type="entry name" value="APOBEC/CMP_deaminase_Zn-bd"/>
</dbReference>
<accession>A0ABR8PQT2</accession>
<keyword evidence="5" id="KW-1185">Reference proteome</keyword>
<keyword evidence="2" id="KW-0862">Zinc</keyword>
<protein>
    <submittedName>
        <fullName evidence="4">Nucleoside deaminase</fullName>
    </submittedName>
</protein>
<sequence length="161" mass="17855">MNDEEIMRKCIEEAIKGVKNGEGGPFGAAIVKDHEIIALGHNTVIKDNDPTAHGEVNVIRAACEKLGTFQLDDCIIYTSAEPCPMCLSAIMWAGIKKVYFGCSAEDTEKIGFADKFIYDFLRNEKPINGLEVIPLLREESLKAFNVWSGKTDKIDYDPRGI</sequence>